<dbReference type="EMBL" id="SFAM01000058">
    <property type="protein sequence ID" value="TRV13662.1"/>
    <property type="molecule type" value="Genomic_DNA"/>
</dbReference>
<dbReference type="GO" id="GO:0003677">
    <property type="term" value="F:DNA binding"/>
    <property type="evidence" value="ECO:0007669"/>
    <property type="project" value="InterPro"/>
</dbReference>
<comment type="similarity">
    <text evidence="1">Belongs to the short-chain fatty acyl-CoA assimilation regulator (ScfR) family.</text>
</comment>
<dbReference type="Gene3D" id="1.10.260.40">
    <property type="entry name" value="lambda repressor-like DNA-binding domains"/>
    <property type="match status" value="1"/>
</dbReference>
<dbReference type="NCBIfam" id="TIGR02607">
    <property type="entry name" value="antidote_HigA"/>
    <property type="match status" value="1"/>
</dbReference>
<sequence length="390" mass="45271">MTNTIENRYAPDFISPPGETLAEILEERNMSQSELAQRMGRPKKTINEIIKGKAEITIDTALQIELVLGTPASFWIERERLYREYLARKNENQRLKGYLGWLKQIPYRQMTELGWLKFDEDKIEQLRESLNFFAVVSPEQWEEIWGINLSIDFRKSQAFDSDRGAIIAWLRQGEIEASKINCADYNELKFRDALRQIRSLTIKSIEVFQPQMIELCAAAGVALAFVPELPKTRVHGATRWLGSHRALIQLSDRYKTNDHFWFSFFHEAGHILLHGKRTLFLEGQDKDIRDKIKEKEADVFAANFLIAPRDWQRFIANNSLNKKAINQFAEQLGIHPGIIVGRMQHEQITSYQNYNDLKEKYCLNTQNSFLVLTSDSPKGKLPISPLRKLL</sequence>
<name>A0A552L0E3_9CHRO</name>
<dbReference type="PANTHER" id="PTHR43236">
    <property type="entry name" value="ANTITOXIN HIGA1"/>
    <property type="match status" value="1"/>
</dbReference>
<dbReference type="Proteomes" id="UP000315868">
    <property type="component" value="Unassembled WGS sequence"/>
</dbReference>
<dbReference type="InterPro" id="IPR052345">
    <property type="entry name" value="Rad_response_metalloprotease"/>
</dbReference>
<dbReference type="CDD" id="cd00093">
    <property type="entry name" value="HTH_XRE"/>
    <property type="match status" value="1"/>
</dbReference>
<evidence type="ECO:0000313" key="3">
    <source>
        <dbReference type="EMBL" id="TRV13662.1"/>
    </source>
</evidence>
<dbReference type="SUPFAM" id="SSF47413">
    <property type="entry name" value="lambda repressor-like DNA-binding domains"/>
    <property type="match status" value="1"/>
</dbReference>
<evidence type="ECO:0000256" key="1">
    <source>
        <dbReference type="ARBA" id="ARBA00007227"/>
    </source>
</evidence>
<feature type="domain" description="HTH cro/C1-type" evidence="2">
    <location>
        <begin position="21"/>
        <end position="75"/>
    </location>
</feature>
<dbReference type="SMART" id="SM00530">
    <property type="entry name" value="HTH_XRE"/>
    <property type="match status" value="1"/>
</dbReference>
<dbReference type="Pfam" id="PF01381">
    <property type="entry name" value="HTH_3"/>
    <property type="match status" value="1"/>
</dbReference>
<proteinExistence type="inferred from homology"/>
<dbReference type="Pfam" id="PF06114">
    <property type="entry name" value="Peptidase_M78"/>
    <property type="match status" value="1"/>
</dbReference>
<reference evidence="3 4" key="1">
    <citation type="submission" date="2019-01" db="EMBL/GenBank/DDBJ databases">
        <title>Coherence of Microcystis species and biogeography revealed through population genomics.</title>
        <authorList>
            <person name="Perez-Carrascal O.M."/>
            <person name="Terrat Y."/>
            <person name="Giani A."/>
            <person name="Fortin N."/>
            <person name="Tromas N."/>
            <person name="Shapiro B.J."/>
        </authorList>
    </citation>
    <scope>NUCLEOTIDE SEQUENCE [LARGE SCALE GENOMIC DNA]</scope>
    <source>
        <strain evidence="3">Mf_QC_C_20070823_S10D</strain>
    </source>
</reference>
<dbReference type="PROSITE" id="PS50943">
    <property type="entry name" value="HTH_CROC1"/>
    <property type="match status" value="1"/>
</dbReference>
<dbReference type="InterPro" id="IPR001387">
    <property type="entry name" value="Cro/C1-type_HTH"/>
</dbReference>
<dbReference type="PANTHER" id="PTHR43236:SF1">
    <property type="entry name" value="BLL7220 PROTEIN"/>
    <property type="match status" value="1"/>
</dbReference>
<dbReference type="InterPro" id="IPR013430">
    <property type="entry name" value="Toxin_antidote_HigA"/>
</dbReference>
<evidence type="ECO:0000313" key="4">
    <source>
        <dbReference type="Proteomes" id="UP000315868"/>
    </source>
</evidence>
<gene>
    <name evidence="3" type="primary">higA</name>
    <name evidence="3" type="ORF">EWV45_07150</name>
</gene>
<dbReference type="InterPro" id="IPR010982">
    <property type="entry name" value="Lambda_DNA-bd_dom_sf"/>
</dbReference>
<protein>
    <submittedName>
        <fullName evidence="3">Addiction module antidote protein, HigA family</fullName>
    </submittedName>
</protein>
<evidence type="ECO:0000259" key="2">
    <source>
        <dbReference type="PROSITE" id="PS50943"/>
    </source>
</evidence>
<dbReference type="Gene3D" id="1.10.10.2910">
    <property type="match status" value="1"/>
</dbReference>
<dbReference type="AlphaFoldDB" id="A0A552L0E3"/>
<dbReference type="InterPro" id="IPR010359">
    <property type="entry name" value="IrrE_HExxH"/>
</dbReference>
<comment type="caution">
    <text evidence="3">The sequence shown here is derived from an EMBL/GenBank/DDBJ whole genome shotgun (WGS) entry which is preliminary data.</text>
</comment>
<organism evidence="3 4">
    <name type="scientific">Microcystis flos-aquae Mf_QC_C_20070823_S10D</name>
    <dbReference type="NCBI Taxonomy" id="2486236"/>
    <lineage>
        <taxon>Bacteria</taxon>
        <taxon>Bacillati</taxon>
        <taxon>Cyanobacteriota</taxon>
        <taxon>Cyanophyceae</taxon>
        <taxon>Oscillatoriophycideae</taxon>
        <taxon>Chroococcales</taxon>
        <taxon>Microcystaceae</taxon>
        <taxon>Microcystis</taxon>
    </lineage>
</organism>
<accession>A0A552L0E3</accession>